<name>A0A2G9UGR1_TELCI</name>
<protein>
    <submittedName>
        <fullName evidence="1">Uncharacterized protein</fullName>
    </submittedName>
</protein>
<dbReference type="EMBL" id="KZ346684">
    <property type="protein sequence ID" value="PIO69366.1"/>
    <property type="molecule type" value="Genomic_DNA"/>
</dbReference>
<dbReference type="Gene3D" id="3.40.50.410">
    <property type="entry name" value="von Willebrand factor, type A domain"/>
    <property type="match status" value="1"/>
</dbReference>
<organism evidence="1 2">
    <name type="scientific">Teladorsagia circumcincta</name>
    <name type="common">Brown stomach worm</name>
    <name type="synonym">Ostertagia circumcincta</name>
    <dbReference type="NCBI Taxonomy" id="45464"/>
    <lineage>
        <taxon>Eukaryota</taxon>
        <taxon>Metazoa</taxon>
        <taxon>Ecdysozoa</taxon>
        <taxon>Nematoda</taxon>
        <taxon>Chromadorea</taxon>
        <taxon>Rhabditida</taxon>
        <taxon>Rhabditina</taxon>
        <taxon>Rhabditomorpha</taxon>
        <taxon>Strongyloidea</taxon>
        <taxon>Trichostrongylidae</taxon>
        <taxon>Teladorsagia</taxon>
    </lineage>
</organism>
<dbReference type="InterPro" id="IPR036465">
    <property type="entry name" value="vWFA_dom_sf"/>
</dbReference>
<reference evidence="1 2" key="1">
    <citation type="submission" date="2015-09" db="EMBL/GenBank/DDBJ databases">
        <title>Draft genome of the parasitic nematode Teladorsagia circumcincta isolate WARC Sus (inbred).</title>
        <authorList>
            <person name="Mitreva M."/>
        </authorList>
    </citation>
    <scope>NUCLEOTIDE SEQUENCE [LARGE SCALE GENOMIC DNA]</scope>
    <source>
        <strain evidence="1 2">S</strain>
    </source>
</reference>
<evidence type="ECO:0000313" key="2">
    <source>
        <dbReference type="Proteomes" id="UP000230423"/>
    </source>
</evidence>
<evidence type="ECO:0000313" key="1">
    <source>
        <dbReference type="EMBL" id="PIO69366.1"/>
    </source>
</evidence>
<proteinExistence type="predicted"/>
<gene>
    <name evidence="1" type="ORF">TELCIR_08808</name>
</gene>
<accession>A0A2G9UGR1</accession>
<keyword evidence="2" id="KW-1185">Reference proteome</keyword>
<sequence>MTPTQKLWLCCRTWRDNGVKIIYVQVGEPLEEDAQNVKTIVGNQSDNILTVHDYSKLDKNVISDVVKRMCSRKH</sequence>
<dbReference type="Proteomes" id="UP000230423">
    <property type="component" value="Unassembled WGS sequence"/>
</dbReference>
<dbReference type="AlphaFoldDB" id="A0A2G9UGR1"/>